<feature type="coiled-coil region" evidence="5">
    <location>
        <begin position="226"/>
        <end position="253"/>
    </location>
</feature>
<keyword evidence="1" id="KW-0645">Protease</keyword>
<protein>
    <recommendedName>
        <fullName evidence="7">Integrase catalytic domain-containing protein</fullName>
    </recommendedName>
</protein>
<dbReference type="InterPro" id="IPR057670">
    <property type="entry name" value="SH3_retrovirus"/>
</dbReference>
<dbReference type="InterPro" id="IPR043502">
    <property type="entry name" value="DNA/RNA_pol_sf"/>
</dbReference>
<dbReference type="EMBL" id="BKCJ010005116">
    <property type="protein sequence ID" value="GEU64993.1"/>
    <property type="molecule type" value="Genomic_DNA"/>
</dbReference>
<dbReference type="GO" id="GO:0006508">
    <property type="term" value="P:proteolysis"/>
    <property type="evidence" value="ECO:0007669"/>
    <property type="project" value="UniProtKB-KW"/>
</dbReference>
<dbReference type="SUPFAM" id="SSF56672">
    <property type="entry name" value="DNA/RNA polymerases"/>
    <property type="match status" value="1"/>
</dbReference>
<dbReference type="GO" id="GO:0046872">
    <property type="term" value="F:metal ion binding"/>
    <property type="evidence" value="ECO:0007669"/>
    <property type="project" value="UniProtKB-KW"/>
</dbReference>
<feature type="compositionally biased region" description="Polar residues" evidence="6">
    <location>
        <begin position="1431"/>
        <end position="1446"/>
    </location>
</feature>
<proteinExistence type="predicted"/>
<dbReference type="InterPro" id="IPR054722">
    <property type="entry name" value="PolX-like_BBD"/>
</dbReference>
<evidence type="ECO:0000256" key="3">
    <source>
        <dbReference type="ARBA" id="ARBA00022750"/>
    </source>
</evidence>
<evidence type="ECO:0000256" key="6">
    <source>
        <dbReference type="SAM" id="MobiDB-lite"/>
    </source>
</evidence>
<dbReference type="SUPFAM" id="SSF53098">
    <property type="entry name" value="Ribonuclease H-like"/>
    <property type="match status" value="1"/>
</dbReference>
<evidence type="ECO:0000313" key="8">
    <source>
        <dbReference type="EMBL" id="GEU64993.1"/>
    </source>
</evidence>
<dbReference type="InterPro" id="IPR013103">
    <property type="entry name" value="RVT_2"/>
</dbReference>
<dbReference type="GO" id="GO:0003676">
    <property type="term" value="F:nucleic acid binding"/>
    <property type="evidence" value="ECO:0007669"/>
    <property type="project" value="InterPro"/>
</dbReference>
<sequence>MLNKENYVPWSSRLLCYAKSIPNGNLIHNSIINSPYVRRMIPKPAVDSCETAQEIQLRVQQMMKGSDIGIQEKKAKFFNEWERFTLNERESIESYYHCFLKLMNDLKRNKHFLEKIARNANLNGNGNMVAAHAEGNAAGPRQRDAAYLQTQLLIAQKEEAGIQLQAEEFDLMAAAAYLDEIEEVNANCILMGNLQQASTLGTQTDKAPVYDSDGSGEEAAKFVGDFKSLAKEADESLAKNKALELEIERLLRAVVSHDIMSVMQNNSVVNTSNLQTELERTKEHFENCIIKKENEYAKLWNDWVPSASKSSRSKNKDAEVKEHHRNLLLSKNTQHMSSACNNIKLDSHNVISKVVCAMCKKCLISVNYDVIQICLWCVYSGCSKHMTGNLKLFINFVWKFIGTVRFENDHVATILGFGDLQWGNILITKVYFVKGLGHNLFSVGQFCDSDLEVARRNAYFIKNLEGVDLLKGYHLTNLYTINLHEMASASPIFLMAYASSTNKRASHPPKPVPNSRQRLHLLHMDLCGPMRIASINGKRYVLVIVDDYSYYTWVHFIRSKDKAPEVIKMFLKRITVLLHVGISYQMSSIQTPQQNRVVERRNWTLVEAARTMLIFSRAPLFLWAEAIATACFTQNRSIIHRRFNKTLYELINGRKLDISFLRVFGALCYPKNDREDIEKLGAKCDIGFFIGYSVDFCAYRVFNRRTKKIMETMNVSFDELFAMAFEQRNLKRGLQSELDLLFEAMYDDYIGGQPSATARTVPAAQEPQVRQTSIISTSIADTAPTPTNSSSQATNFPNSSQDVDKLNPNAMFDGNSFVNPFATSSIRAAESSSSQNVDPSNMHTLDVWVLVPAPNNISPLTLKWLFKKKHDEEQTVIRNKSRLVVRGYHQEEGIDFKESFSLVARMEAIKIFLAYVAHKSFTMFQMDVKTALMHGSLKEDVYVCQPEGFIDADHPSHVYKLKKALYGLKQAPRAWYDELSTFLLQNHFFKGTIDLTLFIRRFHDDILVLRNVDDGRNDVFPWFTSEPIPMWHLYKPVQMRVQHQGLSRFEVQLLEQVTIPASLLERLPEILIRLAHPQVASPPTYLQPSWMYVVPTDRVIVPTSRYVVPTSRYVVPTGRVIVPTSRYVVPTSRYVVPTGRVIVATGRYVVPTGRVIVPTDRYVVPTEEHISIQRESNARTTLLQSIPDDHVADFHYMDDARDIWNAIKARFGRNAESKKMRKSMLKQEFSEFRIDKAEGLHKGYDRMQKILSQLNKLKANPKDEDINLKFLRALPSSWSQDAGDAGEFALMGVTSELTLEDKIRVLSIELENTSNLLKHSERINVDFETAKKDLQIKLDNHLVQNEKWRNSSKNLCRLIDSSMSTYFHKFAKADSMKVVPLPLSGDYTSLSDLIDLDESQMSYGTKSLTSCDFKSMSNDFVSCDDSDKSSEVNTNDFASSDSSVKTSEPKPNDYTSCASTSSVSTSVNEAEMESNVGTPIQEPIIIQDLPSFSCNSFDKNENISKTSCNKNGYFNKKVGHFRKYASYVSKLCFVFGSGTHLIKDYDFYEKQMANKTVGIGVGSVHSRNKVNHQIQFVPQAVLLRTGNVNIPPARPQPAPTSKPKVFAPAPTGRSNRSFQVPTDRGYSPSVSFDWWKSAARPIPHFSRPTSSYFQTYTPYAPTMYYNHMKYGGDRWATAVKPLAGCS</sequence>
<feature type="region of interest" description="Disordered" evidence="6">
    <location>
        <begin position="779"/>
        <end position="800"/>
    </location>
</feature>
<comment type="caution">
    <text evidence="8">The sequence shown here is derived from an EMBL/GenBank/DDBJ whole genome shotgun (WGS) entry which is preliminary data.</text>
</comment>
<gene>
    <name evidence="8" type="ORF">Tci_036971</name>
</gene>
<reference evidence="8" key="1">
    <citation type="journal article" date="2019" name="Sci. Rep.">
        <title>Draft genome of Tanacetum cinerariifolium, the natural source of mosquito coil.</title>
        <authorList>
            <person name="Yamashiro T."/>
            <person name="Shiraishi A."/>
            <person name="Satake H."/>
            <person name="Nakayama K."/>
        </authorList>
    </citation>
    <scope>NUCLEOTIDE SEQUENCE</scope>
</reference>
<keyword evidence="3" id="KW-0064">Aspartyl protease</keyword>
<dbReference type="GO" id="GO:0004190">
    <property type="term" value="F:aspartic-type endopeptidase activity"/>
    <property type="evidence" value="ECO:0007669"/>
    <property type="project" value="UniProtKB-KW"/>
</dbReference>
<name>A0A6L2LT28_TANCI</name>
<keyword evidence="2" id="KW-0479">Metal-binding</keyword>
<dbReference type="PROSITE" id="PS50994">
    <property type="entry name" value="INTEGRASE"/>
    <property type="match status" value="1"/>
</dbReference>
<evidence type="ECO:0000256" key="5">
    <source>
        <dbReference type="SAM" id="Coils"/>
    </source>
</evidence>
<dbReference type="GO" id="GO:0015074">
    <property type="term" value="P:DNA integration"/>
    <property type="evidence" value="ECO:0007669"/>
    <property type="project" value="InterPro"/>
</dbReference>
<accession>A0A6L2LT28</accession>
<feature type="region of interest" description="Disordered" evidence="6">
    <location>
        <begin position="1430"/>
        <end position="1461"/>
    </location>
</feature>
<feature type="domain" description="Integrase catalytic" evidence="7">
    <location>
        <begin position="561"/>
        <end position="655"/>
    </location>
</feature>
<dbReference type="Pfam" id="PF25597">
    <property type="entry name" value="SH3_retrovirus"/>
    <property type="match status" value="1"/>
</dbReference>
<dbReference type="InterPro" id="IPR039537">
    <property type="entry name" value="Retrotran_Ty1/copia-like"/>
</dbReference>
<dbReference type="InterPro" id="IPR001584">
    <property type="entry name" value="Integrase_cat-core"/>
</dbReference>
<dbReference type="Pfam" id="PF14223">
    <property type="entry name" value="Retrotran_gag_2"/>
    <property type="match status" value="1"/>
</dbReference>
<evidence type="ECO:0000256" key="1">
    <source>
        <dbReference type="ARBA" id="ARBA00022670"/>
    </source>
</evidence>
<dbReference type="PANTHER" id="PTHR42648">
    <property type="entry name" value="TRANSPOSASE, PUTATIVE-RELATED"/>
    <property type="match status" value="1"/>
</dbReference>
<dbReference type="InterPro" id="IPR012337">
    <property type="entry name" value="RNaseH-like_sf"/>
</dbReference>
<evidence type="ECO:0000259" key="7">
    <source>
        <dbReference type="PROSITE" id="PS50994"/>
    </source>
</evidence>
<dbReference type="Pfam" id="PF22936">
    <property type="entry name" value="Pol_BBD"/>
    <property type="match status" value="1"/>
</dbReference>
<dbReference type="PANTHER" id="PTHR42648:SF18">
    <property type="entry name" value="RETROTRANSPOSON, UNCLASSIFIED-LIKE PROTEIN"/>
    <property type="match status" value="1"/>
</dbReference>
<feature type="region of interest" description="Disordered" evidence="6">
    <location>
        <begin position="1591"/>
        <end position="1622"/>
    </location>
</feature>
<dbReference type="InterPro" id="IPR036397">
    <property type="entry name" value="RNaseH_sf"/>
</dbReference>
<evidence type="ECO:0000256" key="2">
    <source>
        <dbReference type="ARBA" id="ARBA00022723"/>
    </source>
</evidence>
<keyword evidence="5" id="KW-0175">Coiled coil</keyword>
<dbReference type="Gene3D" id="3.30.420.10">
    <property type="entry name" value="Ribonuclease H-like superfamily/Ribonuclease H"/>
    <property type="match status" value="1"/>
</dbReference>
<evidence type="ECO:0000256" key="4">
    <source>
        <dbReference type="ARBA" id="ARBA00022801"/>
    </source>
</evidence>
<dbReference type="Pfam" id="PF07727">
    <property type="entry name" value="RVT_2"/>
    <property type="match status" value="1"/>
</dbReference>
<organism evidence="8">
    <name type="scientific">Tanacetum cinerariifolium</name>
    <name type="common">Dalmatian daisy</name>
    <name type="synonym">Chrysanthemum cinerariifolium</name>
    <dbReference type="NCBI Taxonomy" id="118510"/>
    <lineage>
        <taxon>Eukaryota</taxon>
        <taxon>Viridiplantae</taxon>
        <taxon>Streptophyta</taxon>
        <taxon>Embryophyta</taxon>
        <taxon>Tracheophyta</taxon>
        <taxon>Spermatophyta</taxon>
        <taxon>Magnoliopsida</taxon>
        <taxon>eudicotyledons</taxon>
        <taxon>Gunneridae</taxon>
        <taxon>Pentapetalae</taxon>
        <taxon>asterids</taxon>
        <taxon>campanulids</taxon>
        <taxon>Asterales</taxon>
        <taxon>Asteraceae</taxon>
        <taxon>Asteroideae</taxon>
        <taxon>Anthemideae</taxon>
        <taxon>Anthemidinae</taxon>
        <taxon>Tanacetum</taxon>
    </lineage>
</organism>
<keyword evidence="4" id="KW-0378">Hydrolase</keyword>